<dbReference type="Proteomes" id="UP000029074">
    <property type="component" value="Unassembled WGS sequence"/>
</dbReference>
<dbReference type="GO" id="GO:0005886">
    <property type="term" value="C:plasma membrane"/>
    <property type="evidence" value="ECO:0007669"/>
    <property type="project" value="UniProtKB-SubCell"/>
</dbReference>
<feature type="transmembrane region" description="Helical" evidence="5">
    <location>
        <begin position="122"/>
        <end position="149"/>
    </location>
</feature>
<dbReference type="SUPFAM" id="SSF90123">
    <property type="entry name" value="ABC transporter transmembrane region"/>
    <property type="match status" value="1"/>
</dbReference>
<evidence type="ECO:0000259" key="6">
    <source>
        <dbReference type="PROSITE" id="PS50929"/>
    </source>
</evidence>
<dbReference type="AlphaFoldDB" id="D1NS38"/>
<feature type="transmembrane region" description="Helical" evidence="5">
    <location>
        <begin position="57"/>
        <end position="80"/>
    </location>
</feature>
<proteinExistence type="predicted"/>
<keyword evidence="8" id="KW-0547">Nucleotide-binding</keyword>
<gene>
    <name evidence="8" type="ORF">BGLCM_1471</name>
    <name evidence="7" type="ORF">BIFGAL_02592</name>
</gene>
<dbReference type="InterPro" id="IPR036640">
    <property type="entry name" value="ABC1_TM_sf"/>
</dbReference>
<dbReference type="RefSeq" id="WP_006293972.1">
    <property type="nucleotide sequence ID" value="NZ_ABXB03000001.1"/>
</dbReference>
<reference evidence="8 10" key="2">
    <citation type="submission" date="2014-03" db="EMBL/GenBank/DDBJ databases">
        <title>Genomics of Bifidobacteria.</title>
        <authorList>
            <person name="Ventura M."/>
            <person name="Milani C."/>
            <person name="Lugli G.A."/>
        </authorList>
    </citation>
    <scope>NUCLEOTIDE SEQUENCE [LARGE SCALE GENOMIC DNA]</scope>
    <source>
        <strain evidence="8 10">LMG 11596</strain>
    </source>
</reference>
<dbReference type="Gene3D" id="1.20.1560.10">
    <property type="entry name" value="ABC transporter type 1, transmembrane domain"/>
    <property type="match status" value="1"/>
</dbReference>
<keyword evidence="8" id="KW-0067">ATP-binding</keyword>
<feature type="transmembrane region" description="Helical" evidence="5">
    <location>
        <begin position="155"/>
        <end position="177"/>
    </location>
</feature>
<dbReference type="PANTHER" id="PTHR43394">
    <property type="entry name" value="ATP-DEPENDENT PERMEASE MDL1, MITOCHONDRIAL"/>
    <property type="match status" value="1"/>
</dbReference>
<name>D1NS38_9BIFI</name>
<evidence type="ECO:0000313" key="9">
    <source>
        <dbReference type="Proteomes" id="UP000003656"/>
    </source>
</evidence>
<evidence type="ECO:0000313" key="7">
    <source>
        <dbReference type="EMBL" id="EFA23490.1"/>
    </source>
</evidence>
<protein>
    <submittedName>
        <fullName evidence="8">Putative ABC transporter, permease/ATP-binding protein</fullName>
    </submittedName>
</protein>
<evidence type="ECO:0000256" key="1">
    <source>
        <dbReference type="ARBA" id="ARBA00004651"/>
    </source>
</evidence>
<dbReference type="STRING" id="561180.BIFGAL_02592"/>
<dbReference type="eggNOG" id="COG1132">
    <property type="taxonomic scope" value="Bacteria"/>
</dbReference>
<feature type="transmembrane region" description="Helical" evidence="5">
    <location>
        <begin position="12"/>
        <end position="37"/>
    </location>
</feature>
<comment type="subcellular location">
    <subcellularLocation>
        <location evidence="1">Cell membrane</location>
        <topology evidence="1">Multi-pass membrane protein</topology>
    </subcellularLocation>
</comment>
<dbReference type="EMBL" id="ABXB03000001">
    <property type="protein sequence ID" value="EFA23490.1"/>
    <property type="molecule type" value="Genomic_DNA"/>
</dbReference>
<accession>D1NS38</accession>
<comment type="caution">
    <text evidence="7">The sequence shown here is derived from an EMBL/GenBank/DDBJ whole genome shotgun (WGS) entry which is preliminary data.</text>
</comment>
<dbReference type="GO" id="GO:0015421">
    <property type="term" value="F:ABC-type oligopeptide transporter activity"/>
    <property type="evidence" value="ECO:0007669"/>
    <property type="project" value="TreeGrafter"/>
</dbReference>
<keyword evidence="3 5" id="KW-1133">Transmembrane helix</keyword>
<dbReference type="InterPro" id="IPR039421">
    <property type="entry name" value="Type_1_exporter"/>
</dbReference>
<keyword evidence="10" id="KW-1185">Reference proteome</keyword>
<dbReference type="InterPro" id="IPR011527">
    <property type="entry name" value="ABC1_TM_dom"/>
</dbReference>
<dbReference type="GO" id="GO:0005524">
    <property type="term" value="F:ATP binding"/>
    <property type="evidence" value="ECO:0007669"/>
    <property type="project" value="UniProtKB-KW"/>
</dbReference>
<sequence>MRLVLRFARPYWWLAAIIVALSFVESVATLLIPTFLADLIDEGATTATFQAMANTCVKMVVVAVIASSCAITGGWLAAVFSSRIAKTMRDALYSKSLDLSMFDFRSFGIASMTTRTLNDVNIIQVMVTNFIIMMMPVPFIFGIALFLAFQLNVSLAWWPVGFIIVIVIVGACILRSATPLYRKLQRMLDRIDTVLLENMTGVRVIRAFGKERYEQQRMDGTFRDYANTAIRANRLFANLDGISYCASAGTKRLHYAVSICG</sequence>
<evidence type="ECO:0000313" key="10">
    <source>
        <dbReference type="Proteomes" id="UP000029074"/>
    </source>
</evidence>
<dbReference type="PROSITE" id="PS50929">
    <property type="entry name" value="ABC_TM1F"/>
    <property type="match status" value="1"/>
</dbReference>
<evidence type="ECO:0000256" key="2">
    <source>
        <dbReference type="ARBA" id="ARBA00022692"/>
    </source>
</evidence>
<evidence type="ECO:0000256" key="3">
    <source>
        <dbReference type="ARBA" id="ARBA00022989"/>
    </source>
</evidence>
<evidence type="ECO:0000313" key="8">
    <source>
        <dbReference type="EMBL" id="KFI57227.1"/>
    </source>
</evidence>
<dbReference type="EMBL" id="JGYW01000011">
    <property type="protein sequence ID" value="KFI57227.1"/>
    <property type="molecule type" value="Genomic_DNA"/>
</dbReference>
<dbReference type="PANTHER" id="PTHR43394:SF1">
    <property type="entry name" value="ATP-BINDING CASSETTE SUB-FAMILY B MEMBER 10, MITOCHONDRIAL"/>
    <property type="match status" value="1"/>
</dbReference>
<reference evidence="7 9" key="1">
    <citation type="submission" date="2009-11" db="EMBL/GenBank/DDBJ databases">
        <authorList>
            <person name="Weinstock G."/>
            <person name="Sodergren E."/>
            <person name="Clifton S."/>
            <person name="Fulton L."/>
            <person name="Fulton B."/>
            <person name="Courtney L."/>
            <person name="Fronick C."/>
            <person name="Harrison M."/>
            <person name="Strong C."/>
            <person name="Farmer C."/>
            <person name="Delahaunty K."/>
            <person name="Markovic C."/>
            <person name="Hall O."/>
            <person name="Minx P."/>
            <person name="Tomlinson C."/>
            <person name="Mitreva M."/>
            <person name="Nelson J."/>
            <person name="Hou S."/>
            <person name="Wollam A."/>
            <person name="Pepin K.H."/>
            <person name="Johnson M."/>
            <person name="Bhonagiri V."/>
            <person name="Nash W.E."/>
            <person name="Warren W."/>
            <person name="Chinwalla A."/>
            <person name="Mardis E.R."/>
            <person name="Wilson R.K."/>
        </authorList>
    </citation>
    <scope>NUCLEOTIDE SEQUENCE [LARGE SCALE GENOMIC DNA]</scope>
    <source>
        <strain evidence="7 9">DSM 20093</strain>
    </source>
</reference>
<organism evidence="7 9">
    <name type="scientific">Bifidobacterium gallicum DSM 20093 = LMG 11596</name>
    <dbReference type="NCBI Taxonomy" id="561180"/>
    <lineage>
        <taxon>Bacteria</taxon>
        <taxon>Bacillati</taxon>
        <taxon>Actinomycetota</taxon>
        <taxon>Actinomycetes</taxon>
        <taxon>Bifidobacteriales</taxon>
        <taxon>Bifidobacteriaceae</taxon>
        <taxon>Bifidobacterium</taxon>
    </lineage>
</organism>
<keyword evidence="2 5" id="KW-0812">Transmembrane</keyword>
<evidence type="ECO:0000256" key="5">
    <source>
        <dbReference type="SAM" id="Phobius"/>
    </source>
</evidence>
<evidence type="ECO:0000256" key="4">
    <source>
        <dbReference type="ARBA" id="ARBA00023136"/>
    </source>
</evidence>
<keyword evidence="4 5" id="KW-0472">Membrane</keyword>
<dbReference type="Pfam" id="PF00664">
    <property type="entry name" value="ABC_membrane"/>
    <property type="match status" value="1"/>
</dbReference>
<dbReference type="Proteomes" id="UP000003656">
    <property type="component" value="Unassembled WGS sequence"/>
</dbReference>
<feature type="domain" description="ABC transmembrane type-1" evidence="6">
    <location>
        <begin position="16"/>
        <end position="250"/>
    </location>
</feature>